<dbReference type="Proteomes" id="UP001153365">
    <property type="component" value="Unassembled WGS sequence"/>
</dbReference>
<comment type="caution">
    <text evidence="2">The sequence shown here is derived from an EMBL/GenBank/DDBJ whole genome shotgun (WGS) entry which is preliminary data.</text>
</comment>
<sequence>MICNLLSQPTQDSFGKFEIPKLGNLRVSLKSDSTIGILQSSSKRPYQEDRTMASGFLLANLPRLEEEWIKISDLNGRFKRLMVVAPKEIQFKIVFEERTRDLSNQKEDEFEDKKTLNRSGRKDDEELQKGGPNKNWKSTTDGLKEQMDGSDLHPTESNPRYQKLSTEQVKFIGLPMKVWVWPKAVGDEARAQNCIGSMPICVTEQIWGLPGSPIHRWSYQLPFINHFETIHTGPLVSLISHGGLSVGLSLMDSL</sequence>
<proteinExistence type="predicted"/>
<evidence type="ECO:0000256" key="1">
    <source>
        <dbReference type="SAM" id="MobiDB-lite"/>
    </source>
</evidence>
<reference evidence="2" key="1">
    <citation type="submission" date="2022-06" db="EMBL/GenBank/DDBJ databases">
        <authorList>
            <consortium name="SYNGENTA / RWTH Aachen University"/>
        </authorList>
    </citation>
    <scope>NUCLEOTIDE SEQUENCE</scope>
</reference>
<feature type="compositionally biased region" description="Basic and acidic residues" evidence="1">
    <location>
        <begin position="104"/>
        <end position="128"/>
    </location>
</feature>
<name>A0AAV0BT00_PHAPC</name>
<feature type="region of interest" description="Disordered" evidence="1">
    <location>
        <begin position="104"/>
        <end position="159"/>
    </location>
</feature>
<gene>
    <name evidence="2" type="ORF">PPACK8108_LOCUS25943</name>
</gene>
<evidence type="ECO:0000313" key="2">
    <source>
        <dbReference type="EMBL" id="CAH7690560.1"/>
    </source>
</evidence>
<evidence type="ECO:0000313" key="3">
    <source>
        <dbReference type="Proteomes" id="UP001153365"/>
    </source>
</evidence>
<organism evidence="2 3">
    <name type="scientific">Phakopsora pachyrhizi</name>
    <name type="common">Asian soybean rust disease fungus</name>
    <dbReference type="NCBI Taxonomy" id="170000"/>
    <lineage>
        <taxon>Eukaryota</taxon>
        <taxon>Fungi</taxon>
        <taxon>Dikarya</taxon>
        <taxon>Basidiomycota</taxon>
        <taxon>Pucciniomycotina</taxon>
        <taxon>Pucciniomycetes</taxon>
        <taxon>Pucciniales</taxon>
        <taxon>Phakopsoraceae</taxon>
        <taxon>Phakopsora</taxon>
    </lineage>
</organism>
<dbReference type="AlphaFoldDB" id="A0AAV0BT00"/>
<feature type="compositionally biased region" description="Basic and acidic residues" evidence="1">
    <location>
        <begin position="142"/>
        <end position="154"/>
    </location>
</feature>
<protein>
    <submittedName>
        <fullName evidence="2">Uncharacterized protein</fullName>
    </submittedName>
</protein>
<accession>A0AAV0BT00</accession>
<dbReference type="EMBL" id="CALTRL010006334">
    <property type="protein sequence ID" value="CAH7690560.1"/>
    <property type="molecule type" value="Genomic_DNA"/>
</dbReference>
<keyword evidence="3" id="KW-1185">Reference proteome</keyword>